<dbReference type="PROSITE" id="PS51257">
    <property type="entry name" value="PROKAR_LIPOPROTEIN"/>
    <property type="match status" value="1"/>
</dbReference>
<feature type="chain" id="PRO_5009265969" description="Mce-associated membrane protein" evidence="2">
    <location>
        <begin position="24"/>
        <end position="197"/>
    </location>
</feature>
<dbReference type="EMBL" id="LT629758">
    <property type="protein sequence ID" value="SDT14188.1"/>
    <property type="molecule type" value="Genomic_DNA"/>
</dbReference>
<protein>
    <recommendedName>
        <fullName evidence="5">Mce-associated membrane protein</fullName>
    </recommendedName>
</protein>
<dbReference type="AlphaFoldDB" id="A0A1H1XY68"/>
<keyword evidence="2" id="KW-0732">Signal</keyword>
<dbReference type="STRING" id="113562.SAMN04489716_2634"/>
<reference evidence="3 4" key="1">
    <citation type="submission" date="2016-10" db="EMBL/GenBank/DDBJ databases">
        <authorList>
            <person name="de Groot N.N."/>
        </authorList>
    </citation>
    <scope>NUCLEOTIDE SEQUENCE [LARGE SCALE GENOMIC DNA]</scope>
    <source>
        <strain evidence="3 4">DSM 43941</strain>
    </source>
</reference>
<proteinExistence type="predicted"/>
<evidence type="ECO:0000256" key="2">
    <source>
        <dbReference type="SAM" id="SignalP"/>
    </source>
</evidence>
<keyword evidence="4" id="KW-1185">Reference proteome</keyword>
<gene>
    <name evidence="3" type="ORF">SAMN04489716_2634</name>
</gene>
<feature type="compositionally biased region" description="Pro residues" evidence="1">
    <location>
        <begin position="43"/>
        <end position="52"/>
    </location>
</feature>
<feature type="signal peptide" evidence="2">
    <location>
        <begin position="1"/>
        <end position="23"/>
    </location>
</feature>
<accession>A0A1H1XY68</accession>
<evidence type="ECO:0000256" key="1">
    <source>
        <dbReference type="SAM" id="MobiDB-lite"/>
    </source>
</evidence>
<evidence type="ECO:0000313" key="3">
    <source>
        <dbReference type="EMBL" id="SDT14188.1"/>
    </source>
</evidence>
<name>A0A1H1XY68_9ACTN</name>
<dbReference type="OrthoDB" id="3621142at2"/>
<dbReference type="Proteomes" id="UP000198688">
    <property type="component" value="Chromosome I"/>
</dbReference>
<evidence type="ECO:0000313" key="4">
    <source>
        <dbReference type="Proteomes" id="UP000198688"/>
    </source>
</evidence>
<evidence type="ECO:0008006" key="5">
    <source>
        <dbReference type="Google" id="ProtNLM"/>
    </source>
</evidence>
<organism evidence="3 4">
    <name type="scientific">Actinoplanes derwentensis</name>
    <dbReference type="NCBI Taxonomy" id="113562"/>
    <lineage>
        <taxon>Bacteria</taxon>
        <taxon>Bacillati</taxon>
        <taxon>Actinomycetota</taxon>
        <taxon>Actinomycetes</taxon>
        <taxon>Micromonosporales</taxon>
        <taxon>Micromonosporaceae</taxon>
        <taxon>Actinoplanes</taxon>
    </lineage>
</organism>
<feature type="region of interest" description="Disordered" evidence="1">
    <location>
        <begin position="26"/>
        <end position="54"/>
    </location>
</feature>
<sequence>MKRTNPGPILAAALAMAVTTLTACTDRDPPPVEIPTASSSVPAPTPSAPSPTPSATLLTAAEAKQQALVAYMGMQAAFAAAGQTSNPDHPDLRKYTTGAALDLFTTALAKRKQEGVISRGETVNHAKVTAVSPAKAPTKAVVEDCMDTSKTELYKANGGPVSQDKGGFRLALANLELANGSWKVTDLAVRGVGSCKP</sequence>